<sequence length="181" mass="19484">MQSPIRRRTASLLLCLFAIVFSGCTDPSDNAFISANLLFPPAKTMGPDCTVSDSSDNTAIAIATGTYQPPAGAASPSIWGHLQCQYKNPDVLVTVRMQSDADAAKKQHEDFLQQMGEMSSLKDYDTSSMKRYGAGGATWKDPFAHGAYFRYGNLLVSLSGDSPQELQDVAAKLVSHNQSSP</sequence>
<keyword evidence="1" id="KW-0732">Signal</keyword>
<reference evidence="2 3" key="1">
    <citation type="submission" date="2020-08" db="EMBL/GenBank/DDBJ databases">
        <title>Genomic Encyclopedia of Type Strains, Phase IV (KMG-IV): sequencing the most valuable type-strain genomes for metagenomic binning, comparative biology and taxonomic classification.</title>
        <authorList>
            <person name="Goeker M."/>
        </authorList>
    </citation>
    <scope>NUCLEOTIDE SEQUENCE [LARGE SCALE GENOMIC DNA]</scope>
    <source>
        <strain evidence="2 3">DSM 103725</strain>
    </source>
</reference>
<evidence type="ECO:0000313" key="3">
    <source>
        <dbReference type="Proteomes" id="UP000541810"/>
    </source>
</evidence>
<comment type="caution">
    <text evidence="2">The sequence shown here is derived from an EMBL/GenBank/DDBJ whole genome shotgun (WGS) entry which is preliminary data.</text>
</comment>
<dbReference type="RefSeq" id="WP_184676421.1">
    <property type="nucleotide sequence ID" value="NZ_JACHGY010000001.1"/>
</dbReference>
<dbReference type="EMBL" id="JACHGY010000001">
    <property type="protein sequence ID" value="MBB6428883.1"/>
    <property type="molecule type" value="Genomic_DNA"/>
</dbReference>
<proteinExistence type="predicted"/>
<accession>A0A7X0LKF1</accession>
<keyword evidence="3" id="KW-1185">Reference proteome</keyword>
<dbReference type="PROSITE" id="PS51257">
    <property type="entry name" value="PROKAR_LIPOPROTEIN"/>
    <property type="match status" value="1"/>
</dbReference>
<evidence type="ECO:0000256" key="1">
    <source>
        <dbReference type="SAM" id="SignalP"/>
    </source>
</evidence>
<dbReference type="AlphaFoldDB" id="A0A7X0LKF1"/>
<organism evidence="2 3">
    <name type="scientific">Algisphaera agarilytica</name>
    <dbReference type="NCBI Taxonomy" id="1385975"/>
    <lineage>
        <taxon>Bacteria</taxon>
        <taxon>Pseudomonadati</taxon>
        <taxon>Planctomycetota</taxon>
        <taxon>Phycisphaerae</taxon>
        <taxon>Phycisphaerales</taxon>
        <taxon>Phycisphaeraceae</taxon>
        <taxon>Algisphaera</taxon>
    </lineage>
</organism>
<gene>
    <name evidence="2" type="ORF">HNQ40_000689</name>
</gene>
<dbReference type="Proteomes" id="UP000541810">
    <property type="component" value="Unassembled WGS sequence"/>
</dbReference>
<protein>
    <submittedName>
        <fullName evidence="2">Uncharacterized protein</fullName>
    </submittedName>
</protein>
<evidence type="ECO:0000313" key="2">
    <source>
        <dbReference type="EMBL" id="MBB6428883.1"/>
    </source>
</evidence>
<name>A0A7X0LKF1_9BACT</name>
<feature type="signal peptide" evidence="1">
    <location>
        <begin position="1"/>
        <end position="27"/>
    </location>
</feature>
<feature type="chain" id="PRO_5031389352" evidence="1">
    <location>
        <begin position="28"/>
        <end position="181"/>
    </location>
</feature>